<dbReference type="RefSeq" id="WP_178367237.1">
    <property type="nucleotide sequence ID" value="NZ_JACADJ010000046.1"/>
</dbReference>
<dbReference type="CDD" id="cd04647">
    <property type="entry name" value="LbH_MAT_like"/>
    <property type="match status" value="1"/>
</dbReference>
<dbReference type="AlphaFoldDB" id="A0A850SXA5"/>
<reference evidence="2 3" key="1">
    <citation type="submission" date="2020-06" db="EMBL/GenBank/DDBJ databases">
        <title>High-quality draft genome of sulfate reducer Desulfobacter latus type strain AcrS2 isolated from marine sediment.</title>
        <authorList>
            <person name="Hoppe M."/>
            <person name="Larsen C.K."/>
            <person name="Marshall I.P.G."/>
            <person name="Schramm A."/>
            <person name="Marietou A.G."/>
        </authorList>
    </citation>
    <scope>NUCLEOTIDE SEQUENCE [LARGE SCALE GENOMIC DNA]</scope>
    <source>
        <strain evidence="2 3">AcRS2</strain>
    </source>
</reference>
<dbReference type="Proteomes" id="UP000553343">
    <property type="component" value="Unassembled WGS sequence"/>
</dbReference>
<comment type="caution">
    <text evidence="2">The sequence shown here is derived from an EMBL/GenBank/DDBJ whole genome shotgun (WGS) entry which is preliminary data.</text>
</comment>
<evidence type="ECO:0000313" key="3">
    <source>
        <dbReference type="Proteomes" id="UP000553343"/>
    </source>
</evidence>
<comment type="similarity">
    <text evidence="1">Belongs to the transferase hexapeptide repeat family.</text>
</comment>
<name>A0A850SXA5_9BACT</name>
<dbReference type="InterPro" id="IPR050179">
    <property type="entry name" value="Trans_hexapeptide_repeat"/>
</dbReference>
<sequence length="348" mass="39363">MLIKQSKIPFVKIATIGIMPSFLKSKFYRLVGYKIGKNVKIGFGSIIVGNIVEIEDNVKVGLLTVIRAKEIHIERFATIGSFSFIDSGKLRIGEDSRINEQVIIGGMKTPESSLDLGKRTIIMEYSYINTTMPVKIGNDTGIGGHCLLFTHGSWLNQLEGFPVNFAPIEIGNSVWLPWRIFVMPGVTIGDKVVIGANSLVSKSIKSNSLVAGSPAKLIKENFPTPLTKSEKNEKFTFMINEFIKYLEYHDIMIESEIISSKITIIVEKYHSKAVFYFETAKDYDDLISKEDMLFVFNILDDDMQLPNEIQKNIMFIDIKNKLRLGSSKIGEEFVKFINRYGLRFARMD</sequence>
<protein>
    <recommendedName>
        <fullName evidence="4">Acyltransferase</fullName>
    </recommendedName>
</protein>
<gene>
    <name evidence="2" type="ORF">HXW94_12420</name>
</gene>
<dbReference type="InterPro" id="IPR011004">
    <property type="entry name" value="Trimer_LpxA-like_sf"/>
</dbReference>
<dbReference type="Gene3D" id="2.160.10.10">
    <property type="entry name" value="Hexapeptide repeat proteins"/>
    <property type="match status" value="2"/>
</dbReference>
<keyword evidence="3" id="KW-1185">Reference proteome</keyword>
<organism evidence="2 3">
    <name type="scientific">Desulfobacter latus</name>
    <dbReference type="NCBI Taxonomy" id="2292"/>
    <lineage>
        <taxon>Bacteria</taxon>
        <taxon>Pseudomonadati</taxon>
        <taxon>Thermodesulfobacteriota</taxon>
        <taxon>Desulfobacteria</taxon>
        <taxon>Desulfobacterales</taxon>
        <taxon>Desulfobacteraceae</taxon>
        <taxon>Desulfobacter</taxon>
    </lineage>
</organism>
<proteinExistence type="inferred from homology"/>
<accession>A0A850SXA5</accession>
<dbReference type="SUPFAM" id="SSF51161">
    <property type="entry name" value="Trimeric LpxA-like enzymes"/>
    <property type="match status" value="1"/>
</dbReference>
<evidence type="ECO:0000256" key="1">
    <source>
        <dbReference type="ARBA" id="ARBA00007274"/>
    </source>
</evidence>
<dbReference type="EMBL" id="JACADJ010000046">
    <property type="protein sequence ID" value="NWH05779.1"/>
    <property type="molecule type" value="Genomic_DNA"/>
</dbReference>
<dbReference type="PANTHER" id="PTHR43300">
    <property type="entry name" value="ACETYLTRANSFERASE"/>
    <property type="match status" value="1"/>
</dbReference>
<evidence type="ECO:0008006" key="4">
    <source>
        <dbReference type="Google" id="ProtNLM"/>
    </source>
</evidence>
<evidence type="ECO:0000313" key="2">
    <source>
        <dbReference type="EMBL" id="NWH05779.1"/>
    </source>
</evidence>